<name>A0A2I0X400_9ASPA</name>
<evidence type="ECO:0000313" key="1">
    <source>
        <dbReference type="EMBL" id="PKU82621.1"/>
    </source>
</evidence>
<dbReference type="AlphaFoldDB" id="A0A2I0X400"/>
<reference evidence="1 2" key="1">
    <citation type="journal article" date="2016" name="Sci. Rep.">
        <title>The Dendrobium catenatum Lindl. genome sequence provides insights into polysaccharide synthase, floral development and adaptive evolution.</title>
        <authorList>
            <person name="Zhang G.Q."/>
            <person name="Xu Q."/>
            <person name="Bian C."/>
            <person name="Tsai W.C."/>
            <person name="Yeh C.M."/>
            <person name="Liu K.W."/>
            <person name="Yoshida K."/>
            <person name="Zhang L.S."/>
            <person name="Chang S.B."/>
            <person name="Chen F."/>
            <person name="Shi Y."/>
            <person name="Su Y.Y."/>
            <person name="Zhang Y.Q."/>
            <person name="Chen L.J."/>
            <person name="Yin Y."/>
            <person name="Lin M."/>
            <person name="Huang H."/>
            <person name="Deng H."/>
            <person name="Wang Z.W."/>
            <person name="Zhu S.L."/>
            <person name="Zhao X."/>
            <person name="Deng C."/>
            <person name="Niu S.C."/>
            <person name="Huang J."/>
            <person name="Wang M."/>
            <person name="Liu G.H."/>
            <person name="Yang H.J."/>
            <person name="Xiao X.J."/>
            <person name="Hsiao Y.Y."/>
            <person name="Wu W.L."/>
            <person name="Chen Y.Y."/>
            <person name="Mitsuda N."/>
            <person name="Ohme-Takagi M."/>
            <person name="Luo Y.B."/>
            <person name="Van de Peer Y."/>
            <person name="Liu Z.J."/>
        </authorList>
    </citation>
    <scope>NUCLEOTIDE SEQUENCE [LARGE SCALE GENOMIC DNA]</scope>
    <source>
        <tissue evidence="1">The whole plant</tissue>
    </source>
</reference>
<proteinExistence type="predicted"/>
<organism evidence="1 2">
    <name type="scientific">Dendrobium catenatum</name>
    <dbReference type="NCBI Taxonomy" id="906689"/>
    <lineage>
        <taxon>Eukaryota</taxon>
        <taxon>Viridiplantae</taxon>
        <taxon>Streptophyta</taxon>
        <taxon>Embryophyta</taxon>
        <taxon>Tracheophyta</taxon>
        <taxon>Spermatophyta</taxon>
        <taxon>Magnoliopsida</taxon>
        <taxon>Liliopsida</taxon>
        <taxon>Asparagales</taxon>
        <taxon>Orchidaceae</taxon>
        <taxon>Epidendroideae</taxon>
        <taxon>Malaxideae</taxon>
        <taxon>Dendrobiinae</taxon>
        <taxon>Dendrobium</taxon>
    </lineage>
</organism>
<sequence length="322" mass="36721">MVSTGITILYFHIKPSRPPIKKTHQQRHKAFETRSYVNNLTESIRFNLQMAKEGSKNLKNFSNCSSPLAKFPLLQSLFTKIFIPEDEESKPFEMTFKFDGVTTFEFIINCFPLPISGEEIFKRSEQFSLITKGTLKGHGFFPISNLEDCRLNKDLSTFMFFDVRPPEVAAARPAISAGVAANRNDEGAPIKKRGQTTCVDIQSMPPGTRVHIEVNENMVPCNIPEFILLGSYLGVVARDPILEPISFSDWRNKGMEPFKKRMLAEAEAKFDFPANIKHWMQQSIGVKWRNYKTSLIAEHWDSRPVQEIMEVVPVGVDPVQWC</sequence>
<reference evidence="1 2" key="2">
    <citation type="journal article" date="2017" name="Nature">
        <title>The Apostasia genome and the evolution of orchids.</title>
        <authorList>
            <person name="Zhang G.Q."/>
            <person name="Liu K.W."/>
            <person name="Li Z."/>
            <person name="Lohaus R."/>
            <person name="Hsiao Y.Y."/>
            <person name="Niu S.C."/>
            <person name="Wang J.Y."/>
            <person name="Lin Y.C."/>
            <person name="Xu Q."/>
            <person name="Chen L.J."/>
            <person name="Yoshida K."/>
            <person name="Fujiwara S."/>
            <person name="Wang Z.W."/>
            <person name="Zhang Y.Q."/>
            <person name="Mitsuda N."/>
            <person name="Wang M."/>
            <person name="Liu G.H."/>
            <person name="Pecoraro L."/>
            <person name="Huang H.X."/>
            <person name="Xiao X.J."/>
            <person name="Lin M."/>
            <person name="Wu X.Y."/>
            <person name="Wu W.L."/>
            <person name="Chen Y.Y."/>
            <person name="Chang S.B."/>
            <person name="Sakamoto S."/>
            <person name="Ohme-Takagi M."/>
            <person name="Yagi M."/>
            <person name="Zeng S.J."/>
            <person name="Shen C.Y."/>
            <person name="Yeh C.M."/>
            <person name="Luo Y.B."/>
            <person name="Tsai W.C."/>
            <person name="Van de Peer Y."/>
            <person name="Liu Z.J."/>
        </authorList>
    </citation>
    <scope>NUCLEOTIDE SEQUENCE [LARGE SCALE GENOMIC DNA]</scope>
    <source>
        <tissue evidence="1">The whole plant</tissue>
    </source>
</reference>
<dbReference type="Proteomes" id="UP000233837">
    <property type="component" value="Unassembled WGS sequence"/>
</dbReference>
<protein>
    <submittedName>
        <fullName evidence="1">Uncharacterized protein</fullName>
    </submittedName>
</protein>
<dbReference type="PANTHER" id="PTHR33144">
    <property type="entry name" value="OS10G0409366 PROTEIN-RELATED"/>
    <property type="match status" value="1"/>
</dbReference>
<dbReference type="EMBL" id="KZ502178">
    <property type="protein sequence ID" value="PKU82621.1"/>
    <property type="molecule type" value="Genomic_DNA"/>
</dbReference>
<accession>A0A2I0X400</accession>
<dbReference type="PANTHER" id="PTHR33144:SF25">
    <property type="entry name" value="DUF4216 DOMAIN-CONTAINING PROTEIN"/>
    <property type="match status" value="1"/>
</dbReference>
<evidence type="ECO:0000313" key="2">
    <source>
        <dbReference type="Proteomes" id="UP000233837"/>
    </source>
</evidence>
<gene>
    <name evidence="1" type="ORF">MA16_Dca022789</name>
</gene>
<keyword evidence="2" id="KW-1185">Reference proteome</keyword>